<dbReference type="SUPFAM" id="SSF88946">
    <property type="entry name" value="Sigma2 domain of RNA polymerase sigma factors"/>
    <property type="match status" value="1"/>
</dbReference>
<organism evidence="8 9">
    <name type="scientific">Cellulomonas cellasea DSM 20118</name>
    <dbReference type="NCBI Taxonomy" id="1408250"/>
    <lineage>
        <taxon>Bacteria</taxon>
        <taxon>Bacillati</taxon>
        <taxon>Actinomycetota</taxon>
        <taxon>Actinomycetes</taxon>
        <taxon>Micrococcales</taxon>
        <taxon>Cellulomonadaceae</taxon>
        <taxon>Cellulomonas</taxon>
    </lineage>
</organism>
<dbReference type="SUPFAM" id="SSF54427">
    <property type="entry name" value="NTF2-like"/>
    <property type="match status" value="1"/>
</dbReference>
<dbReference type="Proteomes" id="UP000029833">
    <property type="component" value="Unassembled WGS sequence"/>
</dbReference>
<dbReference type="PANTHER" id="PTHR43133">
    <property type="entry name" value="RNA POLYMERASE ECF-TYPE SIGMA FACTO"/>
    <property type="match status" value="1"/>
</dbReference>
<evidence type="ECO:0000256" key="2">
    <source>
        <dbReference type="ARBA" id="ARBA00011344"/>
    </source>
</evidence>
<dbReference type="GO" id="GO:0016987">
    <property type="term" value="F:sigma factor activity"/>
    <property type="evidence" value="ECO:0007669"/>
    <property type="project" value="UniProtKB-KW"/>
</dbReference>
<evidence type="ECO:0000256" key="3">
    <source>
        <dbReference type="ARBA" id="ARBA00023015"/>
    </source>
</evidence>
<dbReference type="InterPro" id="IPR032710">
    <property type="entry name" value="NTF2-like_dom_sf"/>
</dbReference>
<dbReference type="SUPFAM" id="SSF88659">
    <property type="entry name" value="Sigma3 and sigma4 domains of RNA polymerase sigma factors"/>
    <property type="match status" value="1"/>
</dbReference>
<sequence>MGTTTPGAAQAVDPGIPFGERLEALRTPLTGYCYGLLGSAADADDAVQETLIRAAARADRYEPDRARLTTWVHRIATNVCLDMLRGSRRRAVPMDLGPAAGNADLGPALPADRWVEPMPDARVLLASDPADRVVERESVRFAFIVLLQRLPARQRAVLVLRDVLGFSGHESADILDTSVAAVHSALQRARAALDMARTEPVDVLDPNDEAQRDLLRRYVAAFEAHDVAALTAILREDAITSMPPFPWWLRGGALIAELMTTSDACAGDRLLPTAINGAPGFGQYRPAADGVLRPFALVLVDVVRGQVAATTTFLGTGARFSEFGLPTSLPSDR</sequence>
<gene>
    <name evidence="8" type="ORF">Q760_16305</name>
</gene>
<evidence type="ECO:0000256" key="5">
    <source>
        <dbReference type="ARBA" id="ARBA00023163"/>
    </source>
</evidence>
<dbReference type="Gene3D" id="1.10.10.10">
    <property type="entry name" value="Winged helix-like DNA-binding domain superfamily/Winged helix DNA-binding domain"/>
    <property type="match status" value="1"/>
</dbReference>
<feature type="domain" description="RNA polymerase sigma-70 region 2" evidence="6">
    <location>
        <begin position="24"/>
        <end position="90"/>
    </location>
</feature>
<keyword evidence="3" id="KW-0805">Transcription regulation</keyword>
<dbReference type="CDD" id="cd06171">
    <property type="entry name" value="Sigma70_r4"/>
    <property type="match status" value="1"/>
</dbReference>
<dbReference type="Gene3D" id="1.10.1740.10">
    <property type="match status" value="1"/>
</dbReference>
<dbReference type="InterPro" id="IPR014284">
    <property type="entry name" value="RNA_pol_sigma-70_dom"/>
</dbReference>
<dbReference type="GO" id="GO:0006352">
    <property type="term" value="P:DNA-templated transcription initiation"/>
    <property type="evidence" value="ECO:0007669"/>
    <property type="project" value="InterPro"/>
</dbReference>
<dbReference type="AlphaFoldDB" id="A0A0A0B9N0"/>
<dbReference type="NCBIfam" id="NF006089">
    <property type="entry name" value="PRK08241.1"/>
    <property type="match status" value="1"/>
</dbReference>
<comment type="caution">
    <text evidence="8">The sequence shown here is derived from an EMBL/GenBank/DDBJ whole genome shotgun (WGS) entry which is preliminary data.</text>
</comment>
<dbReference type="InterPro" id="IPR007627">
    <property type="entry name" value="RNA_pol_sigma70_r2"/>
</dbReference>
<evidence type="ECO:0000256" key="4">
    <source>
        <dbReference type="ARBA" id="ARBA00023082"/>
    </source>
</evidence>
<dbReference type="PANTHER" id="PTHR43133:SF65">
    <property type="entry name" value="ECF RNA POLYMERASE SIGMA FACTOR SIGG"/>
    <property type="match status" value="1"/>
</dbReference>
<dbReference type="NCBIfam" id="TIGR02937">
    <property type="entry name" value="sigma70-ECF"/>
    <property type="match status" value="1"/>
</dbReference>
<evidence type="ECO:0000259" key="7">
    <source>
        <dbReference type="Pfam" id="PF08281"/>
    </source>
</evidence>
<comment type="similarity">
    <text evidence="1">Belongs to the sigma-70 factor family. ECF subfamily.</text>
</comment>
<evidence type="ECO:0000313" key="9">
    <source>
        <dbReference type="Proteomes" id="UP000029833"/>
    </source>
</evidence>
<dbReference type="InterPro" id="IPR013324">
    <property type="entry name" value="RNA_pol_sigma_r3/r4-like"/>
</dbReference>
<dbReference type="InterPro" id="IPR039425">
    <property type="entry name" value="RNA_pol_sigma-70-like"/>
</dbReference>
<dbReference type="Gene3D" id="3.10.450.50">
    <property type="match status" value="1"/>
</dbReference>
<accession>A0A0A0B9N0</accession>
<proteinExistence type="inferred from homology"/>
<dbReference type="Pfam" id="PF04542">
    <property type="entry name" value="Sigma70_r2"/>
    <property type="match status" value="1"/>
</dbReference>
<dbReference type="InterPro" id="IPR013325">
    <property type="entry name" value="RNA_pol_sigma_r2"/>
</dbReference>
<dbReference type="EMBL" id="AXNT01000074">
    <property type="protein sequence ID" value="KGM01951.1"/>
    <property type="molecule type" value="Genomic_DNA"/>
</dbReference>
<dbReference type="InterPro" id="IPR036388">
    <property type="entry name" value="WH-like_DNA-bd_sf"/>
</dbReference>
<evidence type="ECO:0000256" key="1">
    <source>
        <dbReference type="ARBA" id="ARBA00010641"/>
    </source>
</evidence>
<dbReference type="InterPro" id="IPR014305">
    <property type="entry name" value="RNA_pol_sigma-G_actinobac"/>
</dbReference>
<keyword evidence="4" id="KW-0731">Sigma factor</keyword>
<keyword evidence="5" id="KW-0804">Transcription</keyword>
<dbReference type="NCBIfam" id="TIGR02960">
    <property type="entry name" value="SigX5"/>
    <property type="match status" value="1"/>
</dbReference>
<dbReference type="InterPro" id="IPR013249">
    <property type="entry name" value="RNA_pol_sigma70_r4_t2"/>
</dbReference>
<keyword evidence="9" id="KW-1185">Reference proteome</keyword>
<name>A0A0A0B9N0_9CELL</name>
<feature type="domain" description="RNA polymerase sigma factor 70 region 4 type 2" evidence="7">
    <location>
        <begin position="142"/>
        <end position="193"/>
    </location>
</feature>
<dbReference type="OrthoDB" id="7376212at2"/>
<dbReference type="RefSeq" id="WP_052104178.1">
    <property type="nucleotide sequence ID" value="NZ_AXNT01000074.1"/>
</dbReference>
<comment type="subunit">
    <text evidence="2">Interacts transiently with the RNA polymerase catalytic core formed by RpoA, RpoB, RpoC and RpoZ (2 alpha, 1 beta, 1 beta' and 1 omega subunit) to form the RNA polymerase holoenzyme that can initiate transcription.</text>
</comment>
<dbReference type="GO" id="GO:0003677">
    <property type="term" value="F:DNA binding"/>
    <property type="evidence" value="ECO:0007669"/>
    <property type="project" value="InterPro"/>
</dbReference>
<dbReference type="STRING" id="1408250.Q760_16305"/>
<reference evidence="8 9" key="1">
    <citation type="submission" date="2013-10" db="EMBL/GenBank/DDBJ databases">
        <authorList>
            <person name="Wang G."/>
            <person name="Zhuang W."/>
        </authorList>
    </citation>
    <scope>NUCLEOTIDE SEQUENCE [LARGE SCALE GENOMIC DNA]</scope>
    <source>
        <strain evidence="8 9">DSM 20118</strain>
    </source>
</reference>
<protein>
    <submittedName>
        <fullName evidence="8">RNA polymerase sigma70 factor</fullName>
    </submittedName>
</protein>
<evidence type="ECO:0000313" key="8">
    <source>
        <dbReference type="EMBL" id="KGM01951.1"/>
    </source>
</evidence>
<dbReference type="Pfam" id="PF08281">
    <property type="entry name" value="Sigma70_r4_2"/>
    <property type="match status" value="1"/>
</dbReference>
<evidence type="ECO:0000259" key="6">
    <source>
        <dbReference type="Pfam" id="PF04542"/>
    </source>
</evidence>